<protein>
    <submittedName>
        <fullName evidence="4">Flagellar biosynthesis protein FlhB</fullName>
    </submittedName>
</protein>
<sequence length="363" mass="39437">MSDDSDDSDKSFEPTPEKLRKARLEGDVPKSNDLLQAASYLGLLIAFYTAGGSSVEALGTVLMSMIDQPDRLAPVFFGDGIAAPVAGEFISAALTSVMAWFIVPAALVLLAVFAQKAMVFAPKRIEPKLSRLSVIKNAKNKFGRSGLFEFAKSFFKLLLYSITLGIYLSWRLPEMIASVGTSPYSVVPFLVQLAMEFLILTLIIALAIGLVDAPFQQAEFIRKNMMSRKDVMDEMKNSEGDPHTKGQRKQKGREIVSKQIAAAVPEADVVIVNPTHYAVALKWSRVSGSAPECVAKGVDGVAAMIREIAQENGVPLHSDPPTARALYATVEVGDEIAEEHYAPVAAAIRFAEEMRKKAKESIL</sequence>
<dbReference type="Proteomes" id="UP000013243">
    <property type="component" value="Chromosome"/>
</dbReference>
<proteinExistence type="inferred from homology"/>
<dbReference type="SUPFAM" id="SSF160544">
    <property type="entry name" value="EscU C-terminal domain-like"/>
    <property type="match status" value="1"/>
</dbReference>
<evidence type="ECO:0000256" key="2">
    <source>
        <dbReference type="SAM" id="MobiDB-lite"/>
    </source>
</evidence>
<feature type="transmembrane region" description="Helical" evidence="3">
    <location>
        <begin position="100"/>
        <end position="121"/>
    </location>
</feature>
<evidence type="ECO:0000313" key="4">
    <source>
        <dbReference type="EMBL" id="ANP42098.1"/>
    </source>
</evidence>
<dbReference type="PRINTS" id="PR00950">
    <property type="entry name" value="TYPE3IMSPROT"/>
</dbReference>
<feature type="compositionally biased region" description="Basic and acidic residues" evidence="2">
    <location>
        <begin position="232"/>
        <end position="244"/>
    </location>
</feature>
<keyword evidence="3" id="KW-0812">Transmembrane</keyword>
<dbReference type="GO" id="GO:0005886">
    <property type="term" value="C:plasma membrane"/>
    <property type="evidence" value="ECO:0007669"/>
    <property type="project" value="TreeGrafter"/>
</dbReference>
<dbReference type="EMBL" id="CP015230">
    <property type="protein sequence ID" value="ANP42098.1"/>
    <property type="molecule type" value="Genomic_DNA"/>
</dbReference>
<feature type="region of interest" description="Disordered" evidence="2">
    <location>
        <begin position="1"/>
        <end position="23"/>
    </location>
</feature>
<accession>A0A1B1A6F2</accession>
<evidence type="ECO:0000256" key="1">
    <source>
        <dbReference type="ARBA" id="ARBA00010690"/>
    </source>
</evidence>
<dbReference type="AlphaFoldDB" id="A0A1B1A6F2"/>
<name>A0A1B1A6F2_9RHOB</name>
<dbReference type="KEGG" id="rmb:K529_015070"/>
<dbReference type="Gene3D" id="3.40.1690.10">
    <property type="entry name" value="secretion proteins EscU"/>
    <property type="match status" value="1"/>
</dbReference>
<dbReference type="InterPro" id="IPR029025">
    <property type="entry name" value="T3SS_substrate_exporter_C"/>
</dbReference>
<keyword evidence="3" id="KW-1133">Transmembrane helix</keyword>
<dbReference type="Pfam" id="PF01312">
    <property type="entry name" value="Bac_export_2"/>
    <property type="match status" value="1"/>
</dbReference>
<evidence type="ECO:0000256" key="3">
    <source>
        <dbReference type="SAM" id="Phobius"/>
    </source>
</evidence>
<feature type="compositionally biased region" description="Basic and acidic residues" evidence="2">
    <location>
        <begin position="8"/>
        <end position="23"/>
    </location>
</feature>
<feature type="region of interest" description="Disordered" evidence="2">
    <location>
        <begin position="232"/>
        <end position="253"/>
    </location>
</feature>
<keyword evidence="3" id="KW-0472">Membrane</keyword>
<dbReference type="Gene3D" id="6.10.250.2080">
    <property type="match status" value="1"/>
</dbReference>
<gene>
    <name evidence="4" type="ORF">K529_015070</name>
</gene>
<keyword evidence="4" id="KW-0282">Flagellum</keyword>
<feature type="transmembrane region" description="Helical" evidence="3">
    <location>
        <begin position="154"/>
        <end position="170"/>
    </location>
</feature>
<dbReference type="GeneID" id="28251182"/>
<dbReference type="STRING" id="1265309.K529_015070"/>
<dbReference type="GO" id="GO:0009306">
    <property type="term" value="P:protein secretion"/>
    <property type="evidence" value="ECO:0007669"/>
    <property type="project" value="InterPro"/>
</dbReference>
<feature type="transmembrane region" description="Helical" evidence="3">
    <location>
        <begin position="40"/>
        <end position="63"/>
    </location>
</feature>
<dbReference type="OrthoDB" id="9807950at2"/>
<reference evidence="4 5" key="1">
    <citation type="journal article" date="2016" name="ISME J.">
        <title>Global occurrence and heterogeneity of the Roseobacter-clade species Ruegeria mobilis.</title>
        <authorList>
            <person name="Sonnenschein E."/>
            <person name="Gram L."/>
        </authorList>
    </citation>
    <scope>NUCLEOTIDE SEQUENCE [LARGE SCALE GENOMIC DNA]</scope>
    <source>
        <strain evidence="4 5">F1926</strain>
    </source>
</reference>
<keyword evidence="4" id="KW-0966">Cell projection</keyword>
<evidence type="ECO:0000313" key="5">
    <source>
        <dbReference type="Proteomes" id="UP000013243"/>
    </source>
</evidence>
<organism evidence="4 5">
    <name type="scientific">Tritonibacter mobilis F1926</name>
    <dbReference type="NCBI Taxonomy" id="1265309"/>
    <lineage>
        <taxon>Bacteria</taxon>
        <taxon>Pseudomonadati</taxon>
        <taxon>Pseudomonadota</taxon>
        <taxon>Alphaproteobacteria</taxon>
        <taxon>Rhodobacterales</taxon>
        <taxon>Paracoccaceae</taxon>
        <taxon>Tritonibacter</taxon>
    </lineage>
</organism>
<dbReference type="PANTHER" id="PTHR30531:SF12">
    <property type="entry name" value="FLAGELLAR BIOSYNTHETIC PROTEIN FLHB"/>
    <property type="match status" value="1"/>
</dbReference>
<dbReference type="RefSeq" id="WP_005607919.1">
    <property type="nucleotide sequence ID" value="NZ_CP015230.1"/>
</dbReference>
<keyword evidence="4" id="KW-0969">Cilium</keyword>
<dbReference type="PANTHER" id="PTHR30531">
    <property type="entry name" value="FLAGELLAR BIOSYNTHETIC PROTEIN FLHB"/>
    <property type="match status" value="1"/>
</dbReference>
<comment type="similarity">
    <text evidence="1">Belongs to the type III secretion exporter family.</text>
</comment>
<dbReference type="InterPro" id="IPR006135">
    <property type="entry name" value="T3SS_substrate_exporter"/>
</dbReference>
<feature type="transmembrane region" description="Helical" evidence="3">
    <location>
        <begin position="190"/>
        <end position="215"/>
    </location>
</feature>